<dbReference type="RefSeq" id="WP_167590654.1">
    <property type="nucleotide sequence ID" value="NZ_QMIE01000315.1"/>
</dbReference>
<dbReference type="EMBL" id="QMIE01000315">
    <property type="protein sequence ID" value="TVM04630.1"/>
    <property type="molecule type" value="Genomic_DNA"/>
</dbReference>
<dbReference type="AlphaFoldDB" id="A0A7M3M8X1"/>
<name>A0A7M3M8X1_9BACT</name>
<protein>
    <submittedName>
        <fullName evidence="2">Uncharacterized protein</fullName>
    </submittedName>
</protein>
<sequence>PQELPIHFGDEPEETPADSPSAPLPPHESSPPPQHEASTYESQKIDASGYESEEEEDDMYYPEADYGQDTM</sequence>
<evidence type="ECO:0000313" key="3">
    <source>
        <dbReference type="Proteomes" id="UP000448292"/>
    </source>
</evidence>
<feature type="region of interest" description="Disordered" evidence="1">
    <location>
        <begin position="1"/>
        <end position="71"/>
    </location>
</feature>
<gene>
    <name evidence="2" type="ORF">DPQ33_20050</name>
</gene>
<accession>A0A7M3M8X1</accession>
<evidence type="ECO:0000256" key="1">
    <source>
        <dbReference type="SAM" id="MobiDB-lite"/>
    </source>
</evidence>
<proteinExistence type="predicted"/>
<evidence type="ECO:0000313" key="2">
    <source>
        <dbReference type="EMBL" id="TVM04630.1"/>
    </source>
</evidence>
<comment type="caution">
    <text evidence="2">The sequence shown here is derived from an EMBL/GenBank/DDBJ whole genome shotgun (WGS) entry which is preliminary data.</text>
</comment>
<dbReference type="Proteomes" id="UP000448292">
    <property type="component" value="Unassembled WGS sequence"/>
</dbReference>
<feature type="non-terminal residue" evidence="2">
    <location>
        <position position="1"/>
    </location>
</feature>
<feature type="compositionally biased region" description="Pro residues" evidence="1">
    <location>
        <begin position="22"/>
        <end position="34"/>
    </location>
</feature>
<keyword evidence="3" id="KW-1185">Reference proteome</keyword>
<feature type="compositionally biased region" description="Acidic residues" evidence="1">
    <location>
        <begin position="51"/>
        <end position="60"/>
    </location>
</feature>
<organism evidence="2 3">
    <name type="scientific">Oceanidesulfovibrio indonesiensis</name>
    <dbReference type="NCBI Taxonomy" id="54767"/>
    <lineage>
        <taxon>Bacteria</taxon>
        <taxon>Pseudomonadati</taxon>
        <taxon>Thermodesulfobacteriota</taxon>
        <taxon>Desulfovibrionia</taxon>
        <taxon>Desulfovibrionales</taxon>
        <taxon>Desulfovibrionaceae</taxon>
        <taxon>Oceanidesulfovibrio</taxon>
    </lineage>
</organism>
<reference evidence="2 3" key="1">
    <citation type="submission" date="2018-06" db="EMBL/GenBank/DDBJ databases">
        <title>Complete genome of Desulfovibrio indonesiensis P37SLT.</title>
        <authorList>
            <person name="Crispim J.S."/>
            <person name="Vidigal P.M.P."/>
            <person name="Silva L.C.F."/>
            <person name="Laguardia C.N."/>
            <person name="Araujo L.C."/>
            <person name="Dias R.S."/>
            <person name="Sousa M.P."/>
            <person name="Paula S.O."/>
            <person name="Silva C."/>
        </authorList>
    </citation>
    <scope>NUCLEOTIDE SEQUENCE [LARGE SCALE GENOMIC DNA]</scope>
    <source>
        <strain evidence="2 3">P37SLT</strain>
    </source>
</reference>